<protein>
    <submittedName>
        <fullName evidence="2">Uncharacterized protein</fullName>
    </submittedName>
</protein>
<dbReference type="EMBL" id="FTPL01000001">
    <property type="protein sequence ID" value="SIT72069.1"/>
    <property type="molecule type" value="Genomic_DNA"/>
</dbReference>
<accession>A0A1U7PMM3</accession>
<dbReference type="STRING" id="550447.SAMN05428946_0817"/>
<feature type="transmembrane region" description="Helical" evidence="1">
    <location>
        <begin position="109"/>
        <end position="131"/>
    </location>
</feature>
<feature type="transmembrane region" description="Helical" evidence="1">
    <location>
        <begin position="72"/>
        <end position="97"/>
    </location>
</feature>
<dbReference type="AlphaFoldDB" id="A0A1U7PMM3"/>
<keyword evidence="3" id="KW-1185">Reference proteome</keyword>
<organism evidence="2 3">
    <name type="scientific">Edaphobacillus lindanitolerans</name>
    <dbReference type="NCBI Taxonomy" id="550447"/>
    <lineage>
        <taxon>Bacteria</taxon>
        <taxon>Bacillati</taxon>
        <taxon>Bacillota</taxon>
        <taxon>Bacilli</taxon>
        <taxon>Bacillales</taxon>
        <taxon>Bacillaceae</taxon>
        <taxon>Edaphobacillus</taxon>
    </lineage>
</organism>
<dbReference type="Proteomes" id="UP000187550">
    <property type="component" value="Unassembled WGS sequence"/>
</dbReference>
<sequence>MKIYWLRQLLVAGLLVILAVGLDLYMRQFPPQATGVTGRLVLFLTIAAALFACNQLLFYYSQAHAGFMKHRIWNKMSLVIFIWLMLSSVILMALFMLTPLPDLLQDHLWMMYCIGIYFLFIMNLLVLSVVHRLVEPETAAERKLIYTWVAGVAGLAVIFFVV</sequence>
<evidence type="ECO:0000313" key="2">
    <source>
        <dbReference type="EMBL" id="SIT72069.1"/>
    </source>
</evidence>
<gene>
    <name evidence="2" type="ORF">SAMN05428946_0817</name>
</gene>
<feature type="transmembrane region" description="Helical" evidence="1">
    <location>
        <begin position="143"/>
        <end position="161"/>
    </location>
</feature>
<reference evidence="3" key="1">
    <citation type="submission" date="2017-01" db="EMBL/GenBank/DDBJ databases">
        <authorList>
            <person name="Varghese N."/>
            <person name="Submissions S."/>
        </authorList>
    </citation>
    <scope>NUCLEOTIDE SEQUENCE [LARGE SCALE GENOMIC DNA]</scope>
    <source>
        <strain evidence="3">MNA4</strain>
    </source>
</reference>
<keyword evidence="1" id="KW-1133">Transmembrane helix</keyword>
<evidence type="ECO:0000313" key="3">
    <source>
        <dbReference type="Proteomes" id="UP000187550"/>
    </source>
</evidence>
<keyword evidence="1" id="KW-0472">Membrane</keyword>
<name>A0A1U7PMM3_9BACI</name>
<proteinExistence type="predicted"/>
<evidence type="ECO:0000256" key="1">
    <source>
        <dbReference type="SAM" id="Phobius"/>
    </source>
</evidence>
<feature type="transmembrane region" description="Helical" evidence="1">
    <location>
        <begin position="40"/>
        <end position="60"/>
    </location>
</feature>
<keyword evidence="1" id="KW-0812">Transmembrane</keyword>